<dbReference type="GeneID" id="78461238"/>
<dbReference type="PANTHER" id="PTHR33570">
    <property type="entry name" value="4-CARBOXYMUCONOLACTONE DECARBOXYLASE FAMILY PROTEIN"/>
    <property type="match status" value="1"/>
</dbReference>
<evidence type="ECO:0000313" key="3">
    <source>
        <dbReference type="EMBL" id="VTR29414.1"/>
    </source>
</evidence>
<evidence type="ECO:0000256" key="1">
    <source>
        <dbReference type="SAM" id="Phobius"/>
    </source>
</evidence>
<dbReference type="RefSeq" id="WP_232048612.1">
    <property type="nucleotide sequence ID" value="NZ_LR590484.1"/>
</dbReference>
<dbReference type="InterPro" id="IPR029032">
    <property type="entry name" value="AhpD-like"/>
</dbReference>
<gene>
    <name evidence="3" type="ORF">NCTC11429_00422</name>
</gene>
<dbReference type="InterPro" id="IPR052512">
    <property type="entry name" value="4CMD/NDH-1_regulator"/>
</dbReference>
<dbReference type="AlphaFoldDB" id="A0A4U9UIN2"/>
<dbReference type="Gene3D" id="1.20.1290.10">
    <property type="entry name" value="AhpD-like"/>
    <property type="match status" value="1"/>
</dbReference>
<dbReference type="GO" id="GO:0051920">
    <property type="term" value="F:peroxiredoxin activity"/>
    <property type="evidence" value="ECO:0007669"/>
    <property type="project" value="InterPro"/>
</dbReference>
<dbReference type="InterPro" id="IPR003779">
    <property type="entry name" value="CMD-like"/>
</dbReference>
<dbReference type="KEGG" id="stha:NCTC11429_00422"/>
<dbReference type="SUPFAM" id="SSF69118">
    <property type="entry name" value="AhpD-like"/>
    <property type="match status" value="1"/>
</dbReference>
<dbReference type="STRING" id="1123265.GCA_000686625_03186"/>
<sequence>MYKQEIHSCFFCTVQKSLSIVLNQSGENATSVILVGKAVIGISLVHFIFRNLYIKYKKMKQLKIISMITMIVSISLFTNPIKAQQMAATNKSLSPQEQSIISLSALTAKGDLEKLKTALNTGLENGLTVNEIKEALVHTYSYCGFPRSIRGLQTFMEVMNERKEKGINDKVGKEASKIDETGSKYERGKKILDELTKTPQPDTLSGYSAFAPTIDTFLKEHLFADIFERDVLSYVQRELVTVSVIAAIGNAEPMLKSHLTICLNVGLTPEQLQEYVEMLKSAIGKKDAKTAQKVLDEVLTK</sequence>
<dbReference type="Pfam" id="PF02627">
    <property type="entry name" value="CMD"/>
    <property type="match status" value="2"/>
</dbReference>
<protein>
    <submittedName>
        <fullName evidence="3">4-carboxymuconolactone decarboxylase</fullName>
    </submittedName>
</protein>
<keyword evidence="1" id="KW-0472">Membrane</keyword>
<name>A0A4U9UIN2_9SPHI</name>
<dbReference type="PANTHER" id="PTHR33570:SF2">
    <property type="entry name" value="CARBOXYMUCONOLACTONE DECARBOXYLASE-LIKE DOMAIN-CONTAINING PROTEIN"/>
    <property type="match status" value="1"/>
</dbReference>
<proteinExistence type="predicted"/>
<dbReference type="Proteomes" id="UP000308196">
    <property type="component" value="Chromosome"/>
</dbReference>
<feature type="transmembrane region" description="Helical" evidence="1">
    <location>
        <begin position="29"/>
        <end position="49"/>
    </location>
</feature>
<feature type="domain" description="Carboxymuconolactone decarboxylase-like" evidence="2">
    <location>
        <begin position="88"/>
        <end position="151"/>
    </location>
</feature>
<evidence type="ECO:0000259" key="2">
    <source>
        <dbReference type="Pfam" id="PF02627"/>
    </source>
</evidence>
<keyword evidence="1" id="KW-0812">Transmembrane</keyword>
<organism evidence="3 4">
    <name type="scientific">Sphingobacterium thalpophilum</name>
    <dbReference type="NCBI Taxonomy" id="259"/>
    <lineage>
        <taxon>Bacteria</taxon>
        <taxon>Pseudomonadati</taxon>
        <taxon>Bacteroidota</taxon>
        <taxon>Sphingobacteriia</taxon>
        <taxon>Sphingobacteriales</taxon>
        <taxon>Sphingobacteriaceae</taxon>
        <taxon>Sphingobacterium</taxon>
    </lineage>
</organism>
<evidence type="ECO:0000313" key="4">
    <source>
        <dbReference type="Proteomes" id="UP000308196"/>
    </source>
</evidence>
<dbReference type="EMBL" id="LR590484">
    <property type="protein sequence ID" value="VTR29414.1"/>
    <property type="molecule type" value="Genomic_DNA"/>
</dbReference>
<feature type="domain" description="Carboxymuconolactone decarboxylase-like" evidence="2">
    <location>
        <begin position="215"/>
        <end position="294"/>
    </location>
</feature>
<feature type="transmembrane region" description="Helical" evidence="1">
    <location>
        <begin position="61"/>
        <end position="81"/>
    </location>
</feature>
<accession>A0A4U9UIN2</accession>
<reference evidence="3 4" key="1">
    <citation type="submission" date="2019-05" db="EMBL/GenBank/DDBJ databases">
        <authorList>
            <consortium name="Pathogen Informatics"/>
        </authorList>
    </citation>
    <scope>NUCLEOTIDE SEQUENCE [LARGE SCALE GENOMIC DNA]</scope>
    <source>
        <strain evidence="3 4">NCTC11429</strain>
    </source>
</reference>
<keyword evidence="1" id="KW-1133">Transmembrane helix</keyword>